<feature type="region of interest" description="Disordered" evidence="1">
    <location>
        <begin position="1"/>
        <end position="23"/>
    </location>
</feature>
<dbReference type="RefSeq" id="WP_138602379.1">
    <property type="nucleotide sequence ID" value="NZ_VCIA01000001.1"/>
</dbReference>
<evidence type="ECO:0000313" key="3">
    <source>
        <dbReference type="Proteomes" id="UP000306980"/>
    </source>
</evidence>
<dbReference type="Proteomes" id="UP000306980">
    <property type="component" value="Unassembled WGS sequence"/>
</dbReference>
<proteinExistence type="predicted"/>
<evidence type="ECO:0000313" key="2">
    <source>
        <dbReference type="EMBL" id="TMN21709.1"/>
    </source>
</evidence>
<organism evidence="2 3">
    <name type="scientific">Lentibacillus cibarius</name>
    <dbReference type="NCBI Taxonomy" id="2583219"/>
    <lineage>
        <taxon>Bacteria</taxon>
        <taxon>Bacillati</taxon>
        <taxon>Bacillota</taxon>
        <taxon>Bacilli</taxon>
        <taxon>Bacillales</taxon>
        <taxon>Bacillaceae</taxon>
        <taxon>Lentibacillus</taxon>
    </lineage>
</organism>
<dbReference type="EMBL" id="VCIA01000001">
    <property type="protein sequence ID" value="TMN21709.1"/>
    <property type="molecule type" value="Genomic_DNA"/>
</dbReference>
<comment type="caution">
    <text evidence="2">The sequence shown here is derived from an EMBL/GenBank/DDBJ whole genome shotgun (WGS) entry which is preliminary data.</text>
</comment>
<name>A0A5S3QJ08_9BACI</name>
<protein>
    <submittedName>
        <fullName evidence="2">Uncharacterized protein</fullName>
    </submittedName>
</protein>
<gene>
    <name evidence="2" type="ORF">FFL34_05965</name>
</gene>
<dbReference type="AlphaFoldDB" id="A0A5S3QJ08"/>
<sequence length="61" mass="7441">MNMNERLRQKMNKRGPREAKEFGSQYRENACNFSASEYEKAEKRVREFRENKNKMREPAKI</sequence>
<evidence type="ECO:0000256" key="1">
    <source>
        <dbReference type="SAM" id="MobiDB-lite"/>
    </source>
</evidence>
<accession>A0A5S3QJ08</accession>
<reference evidence="2 3" key="1">
    <citation type="submission" date="2019-05" db="EMBL/GenBank/DDBJ databases">
        <title>Genomic analysis of Lentibacillus sp. NKC220-2.</title>
        <authorList>
            <person name="Oh Y.J."/>
        </authorList>
    </citation>
    <scope>NUCLEOTIDE SEQUENCE [LARGE SCALE GENOMIC DNA]</scope>
    <source>
        <strain evidence="2 3">NKC220-2</strain>
    </source>
</reference>